<feature type="repeat" description="WD" evidence="5">
    <location>
        <begin position="560"/>
        <end position="601"/>
    </location>
</feature>
<dbReference type="InterPro" id="IPR036322">
    <property type="entry name" value="WD40_repeat_dom_sf"/>
</dbReference>
<accession>A0ABP6QBZ7</accession>
<dbReference type="PANTHER" id="PTHR19848:SF8">
    <property type="entry name" value="F-BOX AND WD REPEAT DOMAIN CONTAINING 7"/>
    <property type="match status" value="1"/>
</dbReference>
<dbReference type="PROSITE" id="PS00108">
    <property type="entry name" value="PROTEIN_KINASE_ST"/>
    <property type="match status" value="1"/>
</dbReference>
<evidence type="ECO:0000256" key="2">
    <source>
        <dbReference type="ARBA" id="ARBA00022737"/>
    </source>
</evidence>
<keyword evidence="1 5" id="KW-0853">WD repeat</keyword>
<dbReference type="InterPro" id="IPR001680">
    <property type="entry name" value="WD40_rpt"/>
</dbReference>
<proteinExistence type="predicted"/>
<evidence type="ECO:0000256" key="6">
    <source>
        <dbReference type="PROSITE-ProRule" id="PRU10141"/>
    </source>
</evidence>
<dbReference type="EMBL" id="BAAAUV010000008">
    <property type="protein sequence ID" value="GAA3216704.1"/>
    <property type="molecule type" value="Genomic_DNA"/>
</dbReference>
<evidence type="ECO:0000256" key="4">
    <source>
        <dbReference type="ARBA" id="ARBA00022840"/>
    </source>
</evidence>
<dbReference type="PANTHER" id="PTHR19848">
    <property type="entry name" value="WD40 REPEAT PROTEIN"/>
    <property type="match status" value="1"/>
</dbReference>
<keyword evidence="9" id="KW-1185">Reference proteome</keyword>
<dbReference type="PROSITE" id="PS00107">
    <property type="entry name" value="PROTEIN_KINASE_ATP"/>
    <property type="match status" value="1"/>
</dbReference>
<feature type="binding site" evidence="6">
    <location>
        <position position="42"/>
    </location>
    <ligand>
        <name>ATP</name>
        <dbReference type="ChEBI" id="CHEBI:30616"/>
    </ligand>
</feature>
<comment type="caution">
    <text evidence="8">The sequence shown here is derived from an EMBL/GenBank/DDBJ whole genome shotgun (WGS) entry which is preliminary data.</text>
</comment>
<dbReference type="Gene3D" id="1.10.510.10">
    <property type="entry name" value="Transferase(Phosphotransferase) domain 1"/>
    <property type="match status" value="1"/>
</dbReference>
<dbReference type="InterPro" id="IPR008271">
    <property type="entry name" value="Ser/Thr_kinase_AS"/>
</dbReference>
<dbReference type="SMART" id="SM00320">
    <property type="entry name" value="WD40"/>
    <property type="match status" value="7"/>
</dbReference>
<dbReference type="InterPro" id="IPR017441">
    <property type="entry name" value="Protein_kinase_ATP_BS"/>
</dbReference>
<organism evidence="8 9">
    <name type="scientific">Actinocorallia longicatena</name>
    <dbReference type="NCBI Taxonomy" id="111803"/>
    <lineage>
        <taxon>Bacteria</taxon>
        <taxon>Bacillati</taxon>
        <taxon>Actinomycetota</taxon>
        <taxon>Actinomycetes</taxon>
        <taxon>Streptosporangiales</taxon>
        <taxon>Thermomonosporaceae</taxon>
        <taxon>Actinocorallia</taxon>
    </lineage>
</organism>
<evidence type="ECO:0000256" key="1">
    <source>
        <dbReference type="ARBA" id="ARBA00022574"/>
    </source>
</evidence>
<dbReference type="InterPro" id="IPR000719">
    <property type="entry name" value="Prot_kinase_dom"/>
</dbReference>
<dbReference type="Pfam" id="PF00400">
    <property type="entry name" value="WD40"/>
    <property type="match status" value="7"/>
</dbReference>
<dbReference type="CDD" id="cd14014">
    <property type="entry name" value="STKc_PknB_like"/>
    <property type="match status" value="1"/>
</dbReference>
<feature type="repeat" description="WD" evidence="5">
    <location>
        <begin position="351"/>
        <end position="392"/>
    </location>
</feature>
<dbReference type="PROSITE" id="PS50294">
    <property type="entry name" value="WD_REPEATS_REGION"/>
    <property type="match status" value="7"/>
</dbReference>
<protein>
    <recommendedName>
        <fullName evidence="7">Protein kinase domain-containing protein</fullName>
    </recommendedName>
</protein>
<dbReference type="InterPro" id="IPR011009">
    <property type="entry name" value="Kinase-like_dom_sf"/>
</dbReference>
<feature type="repeat" description="WD" evidence="5">
    <location>
        <begin position="476"/>
        <end position="517"/>
    </location>
</feature>
<dbReference type="Proteomes" id="UP001501237">
    <property type="component" value="Unassembled WGS sequence"/>
</dbReference>
<evidence type="ECO:0000259" key="7">
    <source>
        <dbReference type="PROSITE" id="PS50011"/>
    </source>
</evidence>
<dbReference type="InterPro" id="IPR020472">
    <property type="entry name" value="WD40_PAC1"/>
</dbReference>
<feature type="repeat" description="WD" evidence="5">
    <location>
        <begin position="435"/>
        <end position="476"/>
    </location>
</feature>
<dbReference type="CDD" id="cd00200">
    <property type="entry name" value="WD40"/>
    <property type="match status" value="1"/>
</dbReference>
<dbReference type="Gene3D" id="3.30.200.20">
    <property type="entry name" value="Phosphorylase Kinase, domain 1"/>
    <property type="match status" value="1"/>
</dbReference>
<dbReference type="SUPFAM" id="SSF50978">
    <property type="entry name" value="WD40 repeat-like"/>
    <property type="match status" value="1"/>
</dbReference>
<name>A0ABP6QBZ7_9ACTN</name>
<reference evidence="9" key="1">
    <citation type="journal article" date="2019" name="Int. J. Syst. Evol. Microbiol.">
        <title>The Global Catalogue of Microorganisms (GCM) 10K type strain sequencing project: providing services to taxonomists for standard genome sequencing and annotation.</title>
        <authorList>
            <consortium name="The Broad Institute Genomics Platform"/>
            <consortium name="The Broad Institute Genome Sequencing Center for Infectious Disease"/>
            <person name="Wu L."/>
            <person name="Ma J."/>
        </authorList>
    </citation>
    <scope>NUCLEOTIDE SEQUENCE [LARGE SCALE GENOMIC DNA]</scope>
    <source>
        <strain evidence="9">JCM 9377</strain>
    </source>
</reference>
<dbReference type="SUPFAM" id="SSF56112">
    <property type="entry name" value="Protein kinase-like (PK-like)"/>
    <property type="match status" value="1"/>
</dbReference>
<dbReference type="Gene3D" id="2.130.10.10">
    <property type="entry name" value="YVTN repeat-like/Quinoprotein amine dehydrogenase"/>
    <property type="match status" value="3"/>
</dbReference>
<keyword evidence="2" id="KW-0677">Repeat</keyword>
<dbReference type="InterPro" id="IPR019775">
    <property type="entry name" value="WD40_repeat_CS"/>
</dbReference>
<dbReference type="InterPro" id="IPR015943">
    <property type="entry name" value="WD40/YVTN_repeat-like_dom_sf"/>
</dbReference>
<dbReference type="PRINTS" id="PR00320">
    <property type="entry name" value="GPROTEINBRPT"/>
</dbReference>
<feature type="repeat" description="WD" evidence="5">
    <location>
        <begin position="393"/>
        <end position="434"/>
    </location>
</feature>
<evidence type="ECO:0000256" key="5">
    <source>
        <dbReference type="PROSITE-ProRule" id="PRU00221"/>
    </source>
</evidence>
<feature type="domain" description="Protein kinase" evidence="7">
    <location>
        <begin position="13"/>
        <end position="267"/>
    </location>
</feature>
<dbReference type="PROSITE" id="PS50082">
    <property type="entry name" value="WD_REPEATS_2"/>
    <property type="match status" value="7"/>
</dbReference>
<dbReference type="Pfam" id="PF00069">
    <property type="entry name" value="Pkinase"/>
    <property type="match status" value="1"/>
</dbReference>
<dbReference type="RefSeq" id="WP_344830040.1">
    <property type="nucleotide sequence ID" value="NZ_BAAAUV010000008.1"/>
</dbReference>
<dbReference type="SMART" id="SM00220">
    <property type="entry name" value="S_TKc"/>
    <property type="match status" value="1"/>
</dbReference>
<feature type="repeat" description="WD" evidence="5">
    <location>
        <begin position="602"/>
        <end position="636"/>
    </location>
</feature>
<dbReference type="PROSITE" id="PS50011">
    <property type="entry name" value="PROTEIN_KINASE_DOM"/>
    <property type="match status" value="1"/>
</dbReference>
<feature type="repeat" description="WD" evidence="5">
    <location>
        <begin position="518"/>
        <end position="559"/>
    </location>
</feature>
<keyword evidence="3 6" id="KW-0547">Nucleotide-binding</keyword>
<gene>
    <name evidence="8" type="ORF">GCM10010468_38950</name>
</gene>
<keyword evidence="4 6" id="KW-0067">ATP-binding</keyword>
<dbReference type="PROSITE" id="PS00678">
    <property type="entry name" value="WD_REPEATS_1"/>
    <property type="match status" value="3"/>
</dbReference>
<evidence type="ECO:0000313" key="9">
    <source>
        <dbReference type="Proteomes" id="UP001501237"/>
    </source>
</evidence>
<evidence type="ECO:0000256" key="3">
    <source>
        <dbReference type="ARBA" id="ARBA00022741"/>
    </source>
</evidence>
<evidence type="ECO:0000313" key="8">
    <source>
        <dbReference type="EMBL" id="GAA3216704.1"/>
    </source>
</evidence>
<sequence>MAIGAGELVAGRYEVVSLLGRGGMGVVWLAVDQRLHREVALKQLTLPDGLVEPLRGRLFARMEREALAAARLKHPGIVTVHDQVADDEGLPWIVMELVDGRSLEDLLAERGRLPPAEVAGIGVQMLAALRVAHTAGVVHRDVKPANVLLEGDRVVLTDFGIAAVDGEAKLTHTGSLLGTPSYMSPEQVAAAPVTAATDLWSLGATLYTAVEGRAPFEAAAPSALFLAINRGVPAPGEHAGPLAPLLGGLLRKDPAARMTAEEADTLLRAVAGGAEVPRTRSEAAAPAEPVRGPSRRTFIAAAAATGLAAAAVPVLVYALGDDDPKTPKRPSAVPATSTPPLPVTARLRATLTGHRKDVYSVAFSPDGKTLATGATDKTVKLWDVASGALITTLTGHRDSVFAVAYSPDGTLLASGGSDRTVRLWNTADHTLRTTLTDHDNSVFAVAFSPDGATLASGSADKTVKLWDVAGNTVTTLARHKDDVYAVAFSPDGATLASGSTDKTAKLWNIPARSLITTLDDFENWVLSVAFSPDGTTLATGSGENTVKLWNAATHALTATLSGHEDDVYALAYNRDGTLLATASTDRRAKLWNTADRTLITTLTAHKEDVYTVAFAPDGTTLATGSADDTAILWTTS</sequence>